<evidence type="ECO:0000313" key="2">
    <source>
        <dbReference type="EMBL" id="GAA1013229.1"/>
    </source>
</evidence>
<evidence type="ECO:0000313" key="3">
    <source>
        <dbReference type="Proteomes" id="UP001501072"/>
    </source>
</evidence>
<accession>A0ABP4DKU8</accession>
<comment type="caution">
    <text evidence="2">The sequence shown here is derived from an EMBL/GenBank/DDBJ whole genome shotgun (WGS) entry which is preliminary data.</text>
</comment>
<organism evidence="2 3">
    <name type="scientific">Streptomyces thermogriseus</name>
    <dbReference type="NCBI Taxonomy" id="75292"/>
    <lineage>
        <taxon>Bacteria</taxon>
        <taxon>Bacillati</taxon>
        <taxon>Actinomycetota</taxon>
        <taxon>Actinomycetes</taxon>
        <taxon>Kitasatosporales</taxon>
        <taxon>Streptomycetaceae</taxon>
        <taxon>Streptomyces</taxon>
    </lineage>
</organism>
<evidence type="ECO:0000256" key="1">
    <source>
        <dbReference type="SAM" id="MobiDB-lite"/>
    </source>
</evidence>
<dbReference type="Proteomes" id="UP001501072">
    <property type="component" value="Unassembled WGS sequence"/>
</dbReference>
<sequence>MVPPVRPAPPAETQDRAAGAAPPHGRKDRAGGRRTGPTTPASVRRERPPGRQVPDMPDETGRVIVA</sequence>
<protein>
    <submittedName>
        <fullName evidence="2">Uncharacterized protein</fullName>
    </submittedName>
</protein>
<dbReference type="EMBL" id="BAAAHU010000044">
    <property type="protein sequence ID" value="GAA1013229.1"/>
    <property type="molecule type" value="Genomic_DNA"/>
</dbReference>
<feature type="compositionally biased region" description="Pro residues" evidence="1">
    <location>
        <begin position="1"/>
        <end position="10"/>
    </location>
</feature>
<keyword evidence="3" id="KW-1185">Reference proteome</keyword>
<name>A0ABP4DKU8_9ACTN</name>
<feature type="region of interest" description="Disordered" evidence="1">
    <location>
        <begin position="1"/>
        <end position="66"/>
    </location>
</feature>
<gene>
    <name evidence="2" type="ORF">GCM10009564_39270</name>
</gene>
<reference evidence="3" key="1">
    <citation type="journal article" date="2019" name="Int. J. Syst. Evol. Microbiol.">
        <title>The Global Catalogue of Microorganisms (GCM) 10K type strain sequencing project: providing services to taxonomists for standard genome sequencing and annotation.</title>
        <authorList>
            <consortium name="The Broad Institute Genomics Platform"/>
            <consortium name="The Broad Institute Genome Sequencing Center for Infectious Disease"/>
            <person name="Wu L."/>
            <person name="Ma J."/>
        </authorList>
    </citation>
    <scope>NUCLEOTIDE SEQUENCE [LARGE SCALE GENOMIC DNA]</scope>
    <source>
        <strain evidence="3">JCM 11269</strain>
    </source>
</reference>
<proteinExistence type="predicted"/>